<accession>A0ABY4D5U3</accession>
<sequence>MYNSLVTRLCDYILAIFSDGKHLYASNRELERDQTRLLQSLGSRGTKLVTIELPAVDKALCKSLDEGTLHLSGPLTRSGRGEKVPLFMRSIYLRVFNCDGVLRSAPCIESVAFLRQVHSMFKKLKLECSEEAIDEAVVDFVRIERDARSPTLEWDGDSLDVRRLWDISLLDCHSQRCAGDEAEPLLPGLVPEDARDTNVSPRTLKHLQYTADVLACQLGDFHREADAHRPKHGPGVVSNLKKSDSKYAFLEWPRKLEAEFPYDWYASPSPGLDAHRDGDLPWWSNNESPSRLISVPKTQKSPRLIAAEPNQHQWIQQLILRQLEDKIDASAFRYCISLRSQAPSRYMALSGSLDGGYATVDLSSASDRLTCWTVERVFRKNPSFLSRLHASRTRWISNSVSKRAPKFTKLKKLATQGSAVIFPTQTLVYAVVAIAAVTYSMRNPRSLASIVTASKKVQIFGDDIIVPKESLALLRSLLVYLGLKVNDSKTFGVGKFRESCGMDAFMGHDVTPVYVVNPALAVTTRNLDSFVEVGNNFFEAGYWRVAELISSEIGRHRSMLPVKKVGTGAFGLSSFVGNCTAHLCTRMNPDLQRVEFRSLVPYMTVDVEPTNGLHMLHHALVLGSNPEYKRELMTHVVRPKGTRWGWTEQLYSK</sequence>
<keyword evidence="5" id="KW-0547">Nucleotide-binding</keyword>
<dbReference type="PROSITE" id="PS50522">
    <property type="entry name" value="RDRP_PHAGE"/>
    <property type="match status" value="1"/>
</dbReference>
<protein>
    <recommendedName>
        <fullName evidence="1">RNA-directed RNA polymerase</fullName>
        <ecNumber evidence="1">2.7.7.48</ecNumber>
    </recommendedName>
    <alternativeName>
        <fullName evidence="7">RNA replicase beta chain</fullName>
    </alternativeName>
</protein>
<reference evidence="10" key="2">
    <citation type="journal article" date="2022" name="Nat. Microbiol.">
        <title>RNA viromes from terrestrial sites across China expand environmental viral diversity.</title>
        <authorList>
            <person name="Chiapello M."/>
            <person name="Rodriguez-Romero J."/>
            <person name="Ayllon M.A."/>
            <person name="Turina M."/>
        </authorList>
    </citation>
    <scope>NUCLEOTIDE SEQUENCE</scope>
    <source>
        <strain evidence="10">174-k141_119321</strain>
    </source>
</reference>
<keyword evidence="6" id="KW-0693">Viral RNA replication</keyword>
<evidence type="ECO:0000256" key="8">
    <source>
        <dbReference type="ARBA" id="ARBA00048744"/>
    </source>
</evidence>
<dbReference type="EMBL" id="MZ679497">
    <property type="protein sequence ID" value="UOL49001.1"/>
    <property type="molecule type" value="Genomic_RNA"/>
</dbReference>
<reference evidence="10" key="1">
    <citation type="submission" date="2021-05" db="EMBL/GenBank/DDBJ databases">
        <authorList>
            <person name="Chen Y.-M."/>
            <person name="Zhang Y.-Z."/>
        </authorList>
    </citation>
    <scope>NUCLEOTIDE SEQUENCE</scope>
    <source>
        <strain evidence="10">174-k141_119321</strain>
    </source>
</reference>
<keyword evidence="3" id="KW-0808">Transferase</keyword>
<dbReference type="Pfam" id="PF03431">
    <property type="entry name" value="RNA_replicase_B"/>
    <property type="match status" value="1"/>
</dbReference>
<comment type="catalytic activity">
    <reaction evidence="8">
        <text>RNA(n) + a ribonucleoside 5'-triphosphate = RNA(n+1) + diphosphate</text>
        <dbReference type="Rhea" id="RHEA:21248"/>
        <dbReference type="Rhea" id="RHEA-COMP:14527"/>
        <dbReference type="Rhea" id="RHEA-COMP:17342"/>
        <dbReference type="ChEBI" id="CHEBI:33019"/>
        <dbReference type="ChEBI" id="CHEBI:61557"/>
        <dbReference type="ChEBI" id="CHEBI:140395"/>
        <dbReference type="EC" id="2.7.7.48"/>
    </reaction>
</comment>
<feature type="domain" description="RdRp catalytic" evidence="9">
    <location>
        <begin position="346"/>
        <end position="494"/>
    </location>
</feature>
<evidence type="ECO:0000313" key="10">
    <source>
        <dbReference type="EMBL" id="UOL49001.1"/>
    </source>
</evidence>
<dbReference type="EC" id="2.7.7.48" evidence="1"/>
<evidence type="ECO:0000256" key="3">
    <source>
        <dbReference type="ARBA" id="ARBA00022679"/>
    </source>
</evidence>
<organism evidence="10 11">
    <name type="scientific">Leviviridae sp</name>
    <dbReference type="NCBI Taxonomy" id="2027243"/>
    <lineage>
        <taxon>Viruses</taxon>
        <taxon>Riboviria</taxon>
        <taxon>Orthornavirae</taxon>
        <taxon>Lenarviricota</taxon>
        <taxon>Leviviricetes</taxon>
        <taxon>Norzivirales</taxon>
        <taxon>Fiersviridae</taxon>
    </lineage>
</organism>
<dbReference type="Proteomes" id="UP001060067">
    <property type="component" value="Segment"/>
</dbReference>
<name>A0ABY4D5U3_9VIRU</name>
<evidence type="ECO:0000256" key="1">
    <source>
        <dbReference type="ARBA" id="ARBA00012494"/>
    </source>
</evidence>
<keyword evidence="11" id="KW-1185">Reference proteome</keyword>
<keyword evidence="2" id="KW-0696">RNA-directed RNA polymerase</keyword>
<evidence type="ECO:0000256" key="6">
    <source>
        <dbReference type="ARBA" id="ARBA00022953"/>
    </source>
</evidence>
<evidence type="ECO:0000256" key="2">
    <source>
        <dbReference type="ARBA" id="ARBA00022484"/>
    </source>
</evidence>
<proteinExistence type="predicted"/>
<evidence type="ECO:0000256" key="4">
    <source>
        <dbReference type="ARBA" id="ARBA00022695"/>
    </source>
</evidence>
<evidence type="ECO:0000256" key="7">
    <source>
        <dbReference type="ARBA" id="ARBA00030248"/>
    </source>
</evidence>
<dbReference type="InterPro" id="IPR005093">
    <property type="entry name" value="RNArep_beta"/>
</dbReference>
<evidence type="ECO:0000256" key="5">
    <source>
        <dbReference type="ARBA" id="ARBA00022741"/>
    </source>
</evidence>
<keyword evidence="4" id="KW-0548">Nucleotidyltransferase</keyword>
<evidence type="ECO:0000313" key="11">
    <source>
        <dbReference type="Proteomes" id="UP001060067"/>
    </source>
</evidence>
<evidence type="ECO:0000259" key="9">
    <source>
        <dbReference type="PROSITE" id="PS50522"/>
    </source>
</evidence>
<dbReference type="InterPro" id="IPR007096">
    <property type="entry name" value="RNA-dir_Rpol_cat_phage"/>
</dbReference>